<organism evidence="1 2">
    <name type="scientific">Saccharopolyspora oryzae</name>
    <dbReference type="NCBI Taxonomy" id="2997343"/>
    <lineage>
        <taxon>Bacteria</taxon>
        <taxon>Bacillati</taxon>
        <taxon>Actinomycetota</taxon>
        <taxon>Actinomycetes</taxon>
        <taxon>Pseudonocardiales</taxon>
        <taxon>Pseudonocardiaceae</taxon>
        <taxon>Saccharopolyspora</taxon>
    </lineage>
</organism>
<dbReference type="EMBL" id="JAQGLA010000111">
    <property type="protein sequence ID" value="MDA3630656.1"/>
    <property type="molecule type" value="Genomic_DNA"/>
</dbReference>
<dbReference type="Proteomes" id="UP001210380">
    <property type="component" value="Unassembled WGS sequence"/>
</dbReference>
<gene>
    <name evidence="1" type="ORF">OU415_34875</name>
</gene>
<evidence type="ECO:0000313" key="2">
    <source>
        <dbReference type="Proteomes" id="UP001210380"/>
    </source>
</evidence>
<sequence>MAAGDDMDRAIRALRTGAALPAESSGLLADLVEAHVNAEVGATPPRGWLMADMAALDLAREALEGRQAAPDDLNRLIEMLRGGTPLQPEHSPKLAALLEKHQLLEWPEETSEAWQRVRDGAQAVAAAVVQSMG</sequence>
<reference evidence="1 2" key="1">
    <citation type="submission" date="2022-11" db="EMBL/GenBank/DDBJ databases">
        <title>Draft genome sequence of Saccharopolyspora sp. WRP15-2 isolated from rhizosphere soils of wild rice in Thailand.</title>
        <authorList>
            <person name="Duangmal K."/>
            <person name="Kammanee S."/>
            <person name="Muangham S."/>
        </authorList>
    </citation>
    <scope>NUCLEOTIDE SEQUENCE [LARGE SCALE GENOMIC DNA]</scope>
    <source>
        <strain evidence="1 2">WRP15-2</strain>
    </source>
</reference>
<accession>A0ABT4V9M3</accession>
<dbReference type="RefSeq" id="WP_270953870.1">
    <property type="nucleotide sequence ID" value="NZ_JAQGLA010000111.1"/>
</dbReference>
<keyword evidence="2" id="KW-1185">Reference proteome</keyword>
<protein>
    <submittedName>
        <fullName evidence="1">Uncharacterized protein</fullName>
    </submittedName>
</protein>
<proteinExistence type="predicted"/>
<name>A0ABT4V9M3_9PSEU</name>
<evidence type="ECO:0000313" key="1">
    <source>
        <dbReference type="EMBL" id="MDA3630656.1"/>
    </source>
</evidence>
<comment type="caution">
    <text evidence="1">The sequence shown here is derived from an EMBL/GenBank/DDBJ whole genome shotgun (WGS) entry which is preliminary data.</text>
</comment>